<protein>
    <submittedName>
        <fullName evidence="2">Uncharacterized protein</fullName>
    </submittedName>
</protein>
<evidence type="ECO:0000313" key="2">
    <source>
        <dbReference type="EMBL" id="NYH42058.1"/>
    </source>
</evidence>
<accession>A0A7Z0BCA7</accession>
<name>A0A7Z0BCA7_9ACTN</name>
<reference evidence="2 3" key="1">
    <citation type="submission" date="2020-07" db="EMBL/GenBank/DDBJ databases">
        <title>Sequencing the genomes of 1000 actinobacteria strains.</title>
        <authorList>
            <person name="Klenk H.-P."/>
        </authorList>
    </citation>
    <scope>NUCLEOTIDE SEQUENCE [LARGE SCALE GENOMIC DNA]</scope>
    <source>
        <strain evidence="2 3">DSM 45876</strain>
    </source>
</reference>
<organism evidence="2 3">
    <name type="scientific">Micromonospora jinlongensis</name>
    <dbReference type="NCBI Taxonomy" id="1287877"/>
    <lineage>
        <taxon>Bacteria</taxon>
        <taxon>Bacillati</taxon>
        <taxon>Actinomycetota</taxon>
        <taxon>Actinomycetes</taxon>
        <taxon>Micromonosporales</taxon>
        <taxon>Micromonosporaceae</taxon>
        <taxon>Micromonospora</taxon>
    </lineage>
</organism>
<gene>
    <name evidence="2" type="ORF">HNR22_001785</name>
</gene>
<evidence type="ECO:0000313" key="3">
    <source>
        <dbReference type="Proteomes" id="UP000523545"/>
    </source>
</evidence>
<feature type="region of interest" description="Disordered" evidence="1">
    <location>
        <begin position="29"/>
        <end position="52"/>
    </location>
</feature>
<comment type="caution">
    <text evidence="2">The sequence shown here is derived from an EMBL/GenBank/DDBJ whole genome shotgun (WGS) entry which is preliminary data.</text>
</comment>
<proteinExistence type="predicted"/>
<sequence length="106" mass="10684">MADNGTDGGIELLASAVVAAQDAPFLSPLTTADTDQSALTPIATQNRTGSRNGVIYTTSGPNFGQPDGWIGSIPPETVTELRVSTAPTTLEVGTMTGVGAPIVAVL</sequence>
<dbReference type="Proteomes" id="UP000523545">
    <property type="component" value="Unassembled WGS sequence"/>
</dbReference>
<evidence type="ECO:0000256" key="1">
    <source>
        <dbReference type="SAM" id="MobiDB-lite"/>
    </source>
</evidence>
<keyword evidence="3" id="KW-1185">Reference proteome</keyword>
<dbReference type="RefSeq" id="WP_179779949.1">
    <property type="nucleotide sequence ID" value="NZ_JACCHK010000001.1"/>
</dbReference>
<dbReference type="AlphaFoldDB" id="A0A7Z0BCA7"/>
<dbReference type="EMBL" id="JACCHK010000001">
    <property type="protein sequence ID" value="NYH42058.1"/>
    <property type="molecule type" value="Genomic_DNA"/>
</dbReference>